<reference evidence="4 5" key="1">
    <citation type="journal article" date="2020" name="ISME J.">
        <title>Uncovering the hidden diversity of litter-decomposition mechanisms in mushroom-forming fungi.</title>
        <authorList>
            <person name="Floudas D."/>
            <person name="Bentzer J."/>
            <person name="Ahren D."/>
            <person name="Johansson T."/>
            <person name="Persson P."/>
            <person name="Tunlid A."/>
        </authorList>
    </citation>
    <scope>NUCLEOTIDE SEQUENCE [LARGE SCALE GENOMIC DNA]</scope>
    <source>
        <strain evidence="4 5">CBS 146.42</strain>
    </source>
</reference>
<gene>
    <name evidence="4" type="ORF">D9756_010807</name>
</gene>
<dbReference type="PANTHER" id="PTHR40375">
    <property type="entry name" value="SPORULATION-SPECIFIC PROTEIN 22"/>
    <property type="match status" value="1"/>
</dbReference>
<dbReference type="GO" id="GO:0051321">
    <property type="term" value="P:meiotic cell cycle"/>
    <property type="evidence" value="ECO:0007669"/>
    <property type="project" value="UniProtKB-KW"/>
</dbReference>
<keyword evidence="3" id="KW-0812">Transmembrane</keyword>
<evidence type="ECO:0000256" key="1">
    <source>
        <dbReference type="ARBA" id="ARBA00023254"/>
    </source>
</evidence>
<comment type="caution">
    <text evidence="4">The sequence shown here is derived from an EMBL/GenBank/DDBJ whole genome shotgun (WGS) entry which is preliminary data.</text>
</comment>
<dbReference type="Proteomes" id="UP000559027">
    <property type="component" value="Unassembled WGS sequence"/>
</dbReference>
<keyword evidence="3" id="KW-0472">Membrane</keyword>
<dbReference type="Gene3D" id="1.25.40.10">
    <property type="entry name" value="Tetratricopeptide repeat domain"/>
    <property type="match status" value="1"/>
</dbReference>
<dbReference type="InterPro" id="IPR013940">
    <property type="entry name" value="Spo22/ZIP4/TEX11"/>
</dbReference>
<evidence type="ECO:0000256" key="2">
    <source>
        <dbReference type="ARBA" id="ARBA00031845"/>
    </source>
</evidence>
<dbReference type="GO" id="GO:0090173">
    <property type="term" value="P:regulation of synaptonemal complex assembly"/>
    <property type="evidence" value="ECO:0007669"/>
    <property type="project" value="InterPro"/>
</dbReference>
<protein>
    <recommendedName>
        <fullName evidence="2">Protein ZIP4 homolog</fullName>
    </recommendedName>
</protein>
<organism evidence="4 5">
    <name type="scientific">Leucocoprinus leucothites</name>
    <dbReference type="NCBI Taxonomy" id="201217"/>
    <lineage>
        <taxon>Eukaryota</taxon>
        <taxon>Fungi</taxon>
        <taxon>Dikarya</taxon>
        <taxon>Basidiomycota</taxon>
        <taxon>Agaricomycotina</taxon>
        <taxon>Agaricomycetes</taxon>
        <taxon>Agaricomycetidae</taxon>
        <taxon>Agaricales</taxon>
        <taxon>Agaricineae</taxon>
        <taxon>Agaricaceae</taxon>
        <taxon>Leucocoprinus</taxon>
    </lineage>
</organism>
<dbReference type="EMBL" id="JAACJO010000036">
    <property type="protein sequence ID" value="KAF5346063.1"/>
    <property type="molecule type" value="Genomic_DNA"/>
</dbReference>
<dbReference type="PANTHER" id="PTHR40375:SF2">
    <property type="entry name" value="SPORULATION-SPECIFIC PROTEIN 22"/>
    <property type="match status" value="1"/>
</dbReference>
<dbReference type="SUPFAM" id="SSF48452">
    <property type="entry name" value="TPR-like"/>
    <property type="match status" value="1"/>
</dbReference>
<dbReference type="Pfam" id="PF08631">
    <property type="entry name" value="SPO22"/>
    <property type="match status" value="1"/>
</dbReference>
<accession>A0A8H5FRI9</accession>
<keyword evidence="3" id="KW-1133">Transmembrane helix</keyword>
<proteinExistence type="predicted"/>
<evidence type="ECO:0000313" key="5">
    <source>
        <dbReference type="Proteomes" id="UP000559027"/>
    </source>
</evidence>
<sequence length="971" mass="108509">MSARKKKDLSNLQQAYDSIMGLLTETKPHLNGSDIPNRPSLVQNLYQIASLAESLSEQRPRSNSSWDHLADNLDQEGVDLWNISGLIRLIPADSLVLVAAVRLAAFRLIEAGLELKPSVQTLVHLLRAASKTGNALSEVGKNNVAATILTAAAKYEEMLRNLHDSDKIHQQSVACATIVYFSSRMEAAWKEGNYTVAEYTSHMIMSDDQRLAILPPHDKKLLICKLFQIGKSLLQDEGNRAALKPSNAIDWLRNAFKLVDQLEEATAPGIQDIRISLLRTLARAYFLDGAYDQAEATLDELIPSIDSSNDQGSPEHQALRWLRLAILRKRGAGANALLEAFKTVINHMDMSEADITDILQELKTLTPFTLVTSVKQLCLQRALHYGTESDSIDRLLLSLIFHCAKDDDHNRAMKTLDAAFTSILEAEVELRSVPATACLTLIWKYGDSHYQMKKWSEAADWFLAGTHQLFNEKSSVTRPKCYRKAALCYLEQKDYSKASTMIRRCPTNEAATCYVMFLIAVHQGLEDEAVMSIRDMQKASDFDRKMVLLATQLSHKLEMKSVLLSALKALLSAFKAGANNDAVVEAMTLIRCIIKIAMKLLSEPLANRPVLMETVVNHFRTAKTITEATATQKTFPLIAKDVSWLWRTSYNYAVQGCSEWSNCEDRIAELFDISRELLETCCSASPADMDPEAALHIINSSFAAVSARVFSFRETLASGGSADREKLRAIAAEISASKNRINGIINRNKVTEDADAAHVQYLVHTLRIFETEFLAQLKEWHQVSAVIEEIAKSGTLGLDTYEAIVDILLHRAQWSDKETPVNVLYTCLEKLLHGLLQVKEDLSLERFSRWLRGLCTVGLSRNTAGDRLKIIGYIEHALSVLEQHHGGDQPYPMDERQWLLATTYNTGTECLHAAFFDEAKRWFEAATVICRFVPGGRERADKVRPSIVVVDLILIIPLSYLDLGVIFASAR</sequence>
<evidence type="ECO:0000313" key="4">
    <source>
        <dbReference type="EMBL" id="KAF5346063.1"/>
    </source>
</evidence>
<dbReference type="InterPro" id="IPR039057">
    <property type="entry name" value="Spo22/ZIP4"/>
</dbReference>
<feature type="transmembrane region" description="Helical" evidence="3">
    <location>
        <begin position="947"/>
        <end position="968"/>
    </location>
</feature>
<keyword evidence="1" id="KW-0469">Meiosis</keyword>
<keyword evidence="5" id="KW-1185">Reference proteome</keyword>
<evidence type="ECO:0000256" key="3">
    <source>
        <dbReference type="SAM" id="Phobius"/>
    </source>
</evidence>
<dbReference type="InterPro" id="IPR011990">
    <property type="entry name" value="TPR-like_helical_dom_sf"/>
</dbReference>
<dbReference type="AlphaFoldDB" id="A0A8H5FRI9"/>
<name>A0A8H5FRI9_9AGAR</name>
<dbReference type="OrthoDB" id="65716at2759"/>